<organism evidence="1 2">
    <name type="scientific">Electrophorus electricus</name>
    <name type="common">Electric eel</name>
    <name type="synonym">Gymnotus electricus</name>
    <dbReference type="NCBI Taxonomy" id="8005"/>
    <lineage>
        <taxon>Eukaryota</taxon>
        <taxon>Metazoa</taxon>
        <taxon>Chordata</taxon>
        <taxon>Craniata</taxon>
        <taxon>Vertebrata</taxon>
        <taxon>Euteleostomi</taxon>
        <taxon>Actinopterygii</taxon>
        <taxon>Neopterygii</taxon>
        <taxon>Teleostei</taxon>
        <taxon>Ostariophysi</taxon>
        <taxon>Gymnotiformes</taxon>
        <taxon>Gymnotoidei</taxon>
        <taxon>Gymnotidae</taxon>
        <taxon>Electrophorus</taxon>
    </lineage>
</organism>
<keyword evidence="2" id="KW-1185">Reference proteome</keyword>
<accession>A0AAY5EFJ3</accession>
<evidence type="ECO:0000313" key="1">
    <source>
        <dbReference type="Ensembl" id="ENSEEEP00000055319.1"/>
    </source>
</evidence>
<name>A0AAY5EFJ3_ELEEL</name>
<dbReference type="GeneTree" id="ENSGT00940000156079"/>
<dbReference type="AlphaFoldDB" id="A0AAY5EFJ3"/>
<sequence>MSEVQGTVEFSVELHKFHNVDLFQRGFYQVRAGLKVSPRVPHRLIATIPGYTGECGFSSAGVHDGVVFSRIFQILYRNEEVTLEDRVTFRVHLLLDGDRVILKLLINKDGHVDGFGSAAKCAPGCAASTVASQSKVHRDSYF</sequence>
<protein>
    <recommendedName>
        <fullName evidence="3">Family with sequence similarity 135 member B</fullName>
    </recommendedName>
</protein>
<reference evidence="1" key="2">
    <citation type="submission" date="2025-08" db="UniProtKB">
        <authorList>
            <consortium name="Ensembl"/>
        </authorList>
    </citation>
    <scope>IDENTIFICATION</scope>
</reference>
<gene>
    <name evidence="1" type="primary">FAM135B</name>
</gene>
<evidence type="ECO:0000313" key="2">
    <source>
        <dbReference type="Proteomes" id="UP000314983"/>
    </source>
</evidence>
<reference evidence="1" key="3">
    <citation type="submission" date="2025-09" db="UniProtKB">
        <authorList>
            <consortium name="Ensembl"/>
        </authorList>
    </citation>
    <scope>IDENTIFICATION</scope>
</reference>
<reference evidence="1 2" key="1">
    <citation type="submission" date="2020-05" db="EMBL/GenBank/DDBJ databases">
        <title>Electrophorus electricus (electric eel) genome, fEleEle1, primary haplotype.</title>
        <authorList>
            <person name="Myers G."/>
            <person name="Meyer A."/>
            <person name="Fedrigo O."/>
            <person name="Formenti G."/>
            <person name="Rhie A."/>
            <person name="Tracey A."/>
            <person name="Sims Y."/>
            <person name="Jarvis E.D."/>
        </authorList>
    </citation>
    <scope>NUCLEOTIDE SEQUENCE [LARGE SCALE GENOMIC DNA]</scope>
</reference>
<dbReference type="Proteomes" id="UP000314983">
    <property type="component" value="Chromosome 2"/>
</dbReference>
<evidence type="ECO:0008006" key="3">
    <source>
        <dbReference type="Google" id="ProtNLM"/>
    </source>
</evidence>
<dbReference type="Ensembl" id="ENSEEET00000053547.1">
    <property type="protein sequence ID" value="ENSEEEP00000055319.1"/>
    <property type="gene ID" value="ENSEEEG00000020983.2"/>
</dbReference>
<proteinExistence type="predicted"/>